<dbReference type="STRING" id="947166.A0A1D1UMS8"/>
<dbReference type="GO" id="GO:0005525">
    <property type="term" value="F:GTP binding"/>
    <property type="evidence" value="ECO:0007669"/>
    <property type="project" value="UniProtKB-KW"/>
</dbReference>
<dbReference type="Gene3D" id="3.40.50.300">
    <property type="entry name" value="P-loop containing nucleotide triphosphate hydrolases"/>
    <property type="match status" value="1"/>
</dbReference>
<dbReference type="PANTHER" id="PTHR11711">
    <property type="entry name" value="ADP RIBOSYLATION FACTOR-RELATED"/>
    <property type="match status" value="1"/>
</dbReference>
<dbReference type="InterPro" id="IPR024156">
    <property type="entry name" value="Small_GTPase_ARF"/>
</dbReference>
<proteinExistence type="predicted"/>
<dbReference type="Proteomes" id="UP000186922">
    <property type="component" value="Unassembled WGS sequence"/>
</dbReference>
<dbReference type="AlphaFoldDB" id="A0A1D1UMS8"/>
<evidence type="ECO:0000313" key="5">
    <source>
        <dbReference type="Proteomes" id="UP000186922"/>
    </source>
</evidence>
<comment type="caution">
    <text evidence="4">The sequence shown here is derived from an EMBL/GenBank/DDBJ whole genome shotgun (WGS) entry which is preliminary data.</text>
</comment>
<dbReference type="InterPro" id="IPR006689">
    <property type="entry name" value="Small_GTPase_ARF/SAR"/>
</dbReference>
<evidence type="ECO:0000256" key="1">
    <source>
        <dbReference type="ARBA" id="ARBA00022741"/>
    </source>
</evidence>
<dbReference type="OrthoDB" id="442317at2759"/>
<dbReference type="SUPFAM" id="SSF52540">
    <property type="entry name" value="P-loop containing nucleoside triphosphate hydrolases"/>
    <property type="match status" value="1"/>
</dbReference>
<reference evidence="4 5" key="1">
    <citation type="journal article" date="2016" name="Nat. Commun.">
        <title>Extremotolerant tardigrade genome and improved radiotolerance of human cultured cells by tardigrade-unique protein.</title>
        <authorList>
            <person name="Hashimoto T."/>
            <person name="Horikawa D.D."/>
            <person name="Saito Y."/>
            <person name="Kuwahara H."/>
            <person name="Kozuka-Hata H."/>
            <person name="Shin-I T."/>
            <person name="Minakuchi Y."/>
            <person name="Ohishi K."/>
            <person name="Motoyama A."/>
            <person name="Aizu T."/>
            <person name="Enomoto A."/>
            <person name="Kondo K."/>
            <person name="Tanaka S."/>
            <person name="Hara Y."/>
            <person name="Koshikawa S."/>
            <person name="Sagara H."/>
            <person name="Miura T."/>
            <person name="Yokobori S."/>
            <person name="Miyagawa K."/>
            <person name="Suzuki Y."/>
            <person name="Kubo T."/>
            <person name="Oyama M."/>
            <person name="Kohara Y."/>
            <person name="Fujiyama A."/>
            <person name="Arakawa K."/>
            <person name="Katayama T."/>
            <person name="Toyoda A."/>
            <person name="Kunieda T."/>
        </authorList>
    </citation>
    <scope>NUCLEOTIDE SEQUENCE [LARGE SCALE GENOMIC DNA]</scope>
    <source>
        <strain evidence="4 5">YOKOZUNA-1</strain>
    </source>
</reference>
<organism evidence="4 5">
    <name type="scientific">Ramazzottius varieornatus</name>
    <name type="common">Water bear</name>
    <name type="synonym">Tardigrade</name>
    <dbReference type="NCBI Taxonomy" id="947166"/>
    <lineage>
        <taxon>Eukaryota</taxon>
        <taxon>Metazoa</taxon>
        <taxon>Ecdysozoa</taxon>
        <taxon>Tardigrada</taxon>
        <taxon>Eutardigrada</taxon>
        <taxon>Parachela</taxon>
        <taxon>Hypsibioidea</taxon>
        <taxon>Ramazzottiidae</taxon>
        <taxon>Ramazzottius</taxon>
    </lineage>
</organism>
<keyword evidence="5" id="KW-1185">Reference proteome</keyword>
<keyword evidence="2 3" id="KW-0342">GTP-binding</keyword>
<keyword evidence="1 3" id="KW-0547">Nucleotide-binding</keyword>
<name>A0A1D1UMS8_RAMVA</name>
<dbReference type="EMBL" id="BDGG01000001">
    <property type="protein sequence ID" value="GAU88952.1"/>
    <property type="molecule type" value="Genomic_DNA"/>
</dbReference>
<sequence>MRIVVAKEEFEGLIQHPLLNDKPNLPYLILVNKKDLPNALSVQAITQMFELERSLQNRPWQIKTCNGLNTEEVREAFNWLVDYLANLPAGEKEAKHRS</sequence>
<protein>
    <submittedName>
        <fullName evidence="4">Uncharacterized protein</fullName>
    </submittedName>
</protein>
<dbReference type="GO" id="GO:0003924">
    <property type="term" value="F:GTPase activity"/>
    <property type="evidence" value="ECO:0007669"/>
    <property type="project" value="InterPro"/>
</dbReference>
<gene>
    <name evidence="4" type="primary">RvY_01558-1</name>
    <name evidence="4" type="synonym">RvY_01558.1</name>
    <name evidence="4" type="ORF">RvY_01558</name>
</gene>
<evidence type="ECO:0000256" key="3">
    <source>
        <dbReference type="PIRSR" id="PIRSR606689-1"/>
    </source>
</evidence>
<feature type="binding site" evidence="3">
    <location>
        <begin position="32"/>
        <end position="35"/>
    </location>
    <ligand>
        <name>GTP</name>
        <dbReference type="ChEBI" id="CHEBI:37565"/>
    </ligand>
</feature>
<evidence type="ECO:0000313" key="4">
    <source>
        <dbReference type="EMBL" id="GAU88952.1"/>
    </source>
</evidence>
<evidence type="ECO:0000256" key="2">
    <source>
        <dbReference type="ARBA" id="ARBA00023134"/>
    </source>
</evidence>
<accession>A0A1D1UMS8</accession>
<dbReference type="InterPro" id="IPR027417">
    <property type="entry name" value="P-loop_NTPase"/>
</dbReference>
<dbReference type="Pfam" id="PF00025">
    <property type="entry name" value="Arf"/>
    <property type="match status" value="1"/>
</dbReference>